<comment type="function">
    <text evidence="5">Part of a binding-protein-dependent transport system for aliphatic sulfonates. Putative binding protein.</text>
</comment>
<reference evidence="9 10" key="1">
    <citation type="submission" date="2013-08" db="EMBL/GenBank/DDBJ databases">
        <title>Lactobacillus wasatchii sp. WDC04, a late gas producing bacteria isolated from aged chedder cheese.</title>
        <authorList>
            <person name="Oberg C.J."/>
            <person name="Culumber M."/>
            <person name="McMahon D.J."/>
            <person name="Broadbent J.R."/>
            <person name="Oberg T.S."/>
            <person name="Ortaki F."/>
        </authorList>
    </citation>
    <scope>NUCLEOTIDE SEQUENCE [LARGE SCALE GENOMIC DNA]</scope>
    <source>
        <strain evidence="9 10">WDC04</strain>
    </source>
</reference>
<dbReference type="GO" id="GO:0042597">
    <property type="term" value="C:periplasmic space"/>
    <property type="evidence" value="ECO:0007669"/>
    <property type="project" value="UniProtKB-SubCell"/>
</dbReference>
<evidence type="ECO:0000256" key="6">
    <source>
        <dbReference type="ARBA" id="ARBA00070228"/>
    </source>
</evidence>
<evidence type="ECO:0000256" key="5">
    <source>
        <dbReference type="ARBA" id="ARBA00055538"/>
    </source>
</evidence>
<dbReference type="InterPro" id="IPR015168">
    <property type="entry name" value="SsuA/THI5"/>
</dbReference>
<dbReference type="AlphaFoldDB" id="A0A0D0YUG5"/>
<keyword evidence="7" id="KW-1133">Transmembrane helix</keyword>
<dbReference type="PANTHER" id="PTHR30024:SF42">
    <property type="entry name" value="ALIPHATIC SULFONATES-BINDING PROTEIN-RELATED"/>
    <property type="match status" value="1"/>
</dbReference>
<evidence type="ECO:0000256" key="2">
    <source>
        <dbReference type="ARBA" id="ARBA00010742"/>
    </source>
</evidence>
<comment type="subcellular location">
    <subcellularLocation>
        <location evidence="1">Periplasm</location>
    </subcellularLocation>
</comment>
<evidence type="ECO:0000256" key="1">
    <source>
        <dbReference type="ARBA" id="ARBA00004418"/>
    </source>
</evidence>
<accession>A0A0D0YUG5</accession>
<organism evidence="9 10">
    <name type="scientific">Paucilactobacillus wasatchensis</name>
    <dbReference type="NCBI Taxonomy" id="1335616"/>
    <lineage>
        <taxon>Bacteria</taxon>
        <taxon>Bacillati</taxon>
        <taxon>Bacillota</taxon>
        <taxon>Bacilli</taxon>
        <taxon>Lactobacillales</taxon>
        <taxon>Lactobacillaceae</taxon>
        <taxon>Paucilactobacillus</taxon>
    </lineage>
</organism>
<dbReference type="STRING" id="1335616.WDC_1495"/>
<feature type="domain" description="Solute-binding protein family 3/N-terminal" evidence="8">
    <location>
        <begin position="39"/>
        <end position="255"/>
    </location>
</feature>
<dbReference type="PATRIC" id="fig|1335616.4.peg.1499"/>
<gene>
    <name evidence="9" type="ORF">WDC_1495</name>
</gene>
<dbReference type="PANTHER" id="PTHR30024">
    <property type="entry name" value="ALIPHATIC SULFONATES-BINDING PROTEIN-RELATED"/>
    <property type="match status" value="1"/>
</dbReference>
<dbReference type="FunFam" id="3.40.190.10:FF:000050">
    <property type="entry name" value="Sulfonate ABC transporter substrate-binding protein"/>
    <property type="match status" value="1"/>
</dbReference>
<keyword evidence="3" id="KW-0813">Transport</keyword>
<evidence type="ECO:0000256" key="4">
    <source>
        <dbReference type="ARBA" id="ARBA00022729"/>
    </source>
</evidence>
<keyword evidence="7" id="KW-0472">Membrane</keyword>
<dbReference type="SMART" id="SM00062">
    <property type="entry name" value="PBPb"/>
    <property type="match status" value="1"/>
</dbReference>
<dbReference type="NCBIfam" id="TIGR01728">
    <property type="entry name" value="SsuA_fam"/>
    <property type="match status" value="1"/>
</dbReference>
<comment type="similarity">
    <text evidence="2">Belongs to the bacterial solute-binding protein SsuA/TauA family.</text>
</comment>
<dbReference type="RefSeq" id="WP_044011204.1">
    <property type="nucleotide sequence ID" value="NZ_AWTT01000040.1"/>
</dbReference>
<comment type="caution">
    <text evidence="9">The sequence shown here is derived from an EMBL/GenBank/DDBJ whole genome shotgun (WGS) entry which is preliminary data.</text>
</comment>
<evidence type="ECO:0000256" key="3">
    <source>
        <dbReference type="ARBA" id="ARBA00022448"/>
    </source>
</evidence>
<sequence length="321" mass="35329">MKKQSNWKKIGLVIFIVFWIGIVFFGFKQVGGGSSDLTTVTIGYQKADPIDIAKTRGEFAKKMKAKGYKVVFKEFKDGSSLLQALKSGSIDYARTGDTPPVTAQANGTKLTYVAAETSKANGSGIVVGKNSGISTLSDLKGKKIAYTKNTSSEYLLRKVLKKAGLSTSDVTMVNMDQSSASVAFSKGKIDAWVTWDPYTAQAQIKQNAKLLISGKGLSNNRDFILSSKSYAKNNAEVSKYLVKYLKNDMQWAQTHHAKLITMLSKSLKLSKSVVKKMVERRSYSISKMNSSITKEQQKIADLFYEEGVITKKIKVSDDVDN</sequence>
<dbReference type="InterPro" id="IPR010067">
    <property type="entry name" value="ABC_SsuA_sub-bd"/>
</dbReference>
<keyword evidence="7" id="KW-0812">Transmembrane</keyword>
<dbReference type="Gene3D" id="3.40.190.10">
    <property type="entry name" value="Periplasmic binding protein-like II"/>
    <property type="match status" value="2"/>
</dbReference>
<keyword evidence="10" id="KW-1185">Reference proteome</keyword>
<evidence type="ECO:0000313" key="9">
    <source>
        <dbReference type="EMBL" id="KIS02909.1"/>
    </source>
</evidence>
<dbReference type="EMBL" id="AWTT01000040">
    <property type="protein sequence ID" value="KIS02909.1"/>
    <property type="molecule type" value="Genomic_DNA"/>
</dbReference>
<keyword evidence="4" id="KW-0732">Signal</keyword>
<name>A0A0D0YUG5_9LACO</name>
<dbReference type="SUPFAM" id="SSF53850">
    <property type="entry name" value="Periplasmic binding protein-like II"/>
    <property type="match status" value="1"/>
</dbReference>
<dbReference type="InterPro" id="IPR001638">
    <property type="entry name" value="Solute-binding_3/MltF_N"/>
</dbReference>
<proteinExistence type="inferred from homology"/>
<evidence type="ECO:0000259" key="8">
    <source>
        <dbReference type="SMART" id="SM00062"/>
    </source>
</evidence>
<dbReference type="Pfam" id="PF09084">
    <property type="entry name" value="NMT1"/>
    <property type="match status" value="1"/>
</dbReference>
<evidence type="ECO:0000313" key="10">
    <source>
        <dbReference type="Proteomes" id="UP000032279"/>
    </source>
</evidence>
<dbReference type="GO" id="GO:0042626">
    <property type="term" value="F:ATPase-coupled transmembrane transporter activity"/>
    <property type="evidence" value="ECO:0007669"/>
    <property type="project" value="InterPro"/>
</dbReference>
<protein>
    <recommendedName>
        <fullName evidence="6">Putative aliphatic sulfonates-binding protein</fullName>
    </recommendedName>
</protein>
<dbReference type="GO" id="GO:0016020">
    <property type="term" value="C:membrane"/>
    <property type="evidence" value="ECO:0007669"/>
    <property type="project" value="InterPro"/>
</dbReference>
<dbReference type="OrthoDB" id="286202at2"/>
<feature type="transmembrane region" description="Helical" evidence="7">
    <location>
        <begin position="12"/>
        <end position="31"/>
    </location>
</feature>
<evidence type="ECO:0000256" key="7">
    <source>
        <dbReference type="SAM" id="Phobius"/>
    </source>
</evidence>
<dbReference type="Proteomes" id="UP000032279">
    <property type="component" value="Unassembled WGS sequence"/>
</dbReference>